<evidence type="ECO:0000313" key="3">
    <source>
        <dbReference type="Proteomes" id="UP000280298"/>
    </source>
</evidence>
<dbReference type="KEGG" id="scya:EJ357_13360"/>
<dbReference type="EMBL" id="CP034539">
    <property type="protein sequence ID" value="AZQ34349.1"/>
    <property type="molecule type" value="Genomic_DNA"/>
</dbReference>
<feature type="transmembrane region" description="Helical" evidence="1">
    <location>
        <begin position="277"/>
        <end position="300"/>
    </location>
</feature>
<protein>
    <submittedName>
        <fullName evidence="2">Uncharacterized protein</fullName>
    </submittedName>
</protein>
<dbReference type="AlphaFoldDB" id="A0A3Q9ERW3"/>
<reference evidence="2 3" key="1">
    <citation type="journal article" date="2019" name="Int. J. Syst. Evol. Microbiol.">
        <title>Streptomyces cyaneochromogenes sp. nov., a blue pigment-producing actinomycete from manganese-contaminated soil.</title>
        <authorList>
            <person name="Tang X."/>
            <person name="Zhao J."/>
            <person name="Li K."/>
            <person name="Chen Z."/>
            <person name="Sun Y."/>
            <person name="Gao J."/>
        </authorList>
    </citation>
    <scope>NUCLEOTIDE SEQUENCE [LARGE SCALE GENOMIC DNA]</scope>
    <source>
        <strain evidence="2 3">MK-45</strain>
    </source>
</reference>
<dbReference type="RefSeq" id="WP_126391829.1">
    <property type="nucleotide sequence ID" value="NZ_CP034539.1"/>
</dbReference>
<keyword evidence="1" id="KW-0812">Transmembrane</keyword>
<evidence type="ECO:0000256" key="1">
    <source>
        <dbReference type="SAM" id="Phobius"/>
    </source>
</evidence>
<keyword evidence="3" id="KW-1185">Reference proteome</keyword>
<feature type="transmembrane region" description="Helical" evidence="1">
    <location>
        <begin position="243"/>
        <end position="265"/>
    </location>
</feature>
<feature type="transmembrane region" description="Helical" evidence="1">
    <location>
        <begin position="167"/>
        <end position="188"/>
    </location>
</feature>
<name>A0A3Q9ERW3_9ACTN</name>
<keyword evidence="1" id="KW-0472">Membrane</keyword>
<accession>A0A3Q9ERW3</accession>
<dbReference type="OrthoDB" id="3400507at2"/>
<dbReference type="Proteomes" id="UP000280298">
    <property type="component" value="Chromosome"/>
</dbReference>
<gene>
    <name evidence="2" type="ORF">EJ357_13360</name>
</gene>
<proteinExistence type="predicted"/>
<sequence>MSARQRNNLASWRELPLTVVARLRTQLTKEQRRAMVDDDGRRQAVLDGVEGHLQEAEEACLKGSRFRPRSGTLERTWSNIRAAETDLLSLASDDDLRAKIPEVLGAVRRNLPEDSPQRKAVEEIAAKVDSGTAPLTDQDRSTLVRSVTFAYAAVDSRYRRVRLMADLVWIVTGAATLGLVVLAFWGLADEQSLDMCFRPQPPGNRVVCPTGEHEVPPDGSPPWAQAPAVTEIVTSEYSDRMDVLTVECAGLIGAALTVVTAVHRIHANHATIYQFRLPLAVAVLKFPVGALSAVAGILLIKGAFVPGLSNLDSSAQIIGWSIVFGAAQHLVTHIVDQRAEEALSGVRKPP</sequence>
<organism evidence="2 3">
    <name type="scientific">Streptomyces cyaneochromogenes</name>
    <dbReference type="NCBI Taxonomy" id="2496836"/>
    <lineage>
        <taxon>Bacteria</taxon>
        <taxon>Bacillati</taxon>
        <taxon>Actinomycetota</taxon>
        <taxon>Actinomycetes</taxon>
        <taxon>Kitasatosporales</taxon>
        <taxon>Streptomycetaceae</taxon>
        <taxon>Streptomyces</taxon>
    </lineage>
</organism>
<evidence type="ECO:0000313" key="2">
    <source>
        <dbReference type="EMBL" id="AZQ34349.1"/>
    </source>
</evidence>
<keyword evidence="1" id="KW-1133">Transmembrane helix</keyword>